<dbReference type="PROSITE" id="PS51387">
    <property type="entry name" value="FAD_PCMH"/>
    <property type="match status" value="1"/>
</dbReference>
<keyword evidence="7" id="KW-0732">Signal</keyword>
<evidence type="ECO:0000256" key="7">
    <source>
        <dbReference type="SAM" id="SignalP"/>
    </source>
</evidence>
<comment type="cofactor">
    <cofactor evidence="1">
        <name>FAD</name>
        <dbReference type="ChEBI" id="CHEBI:57692"/>
    </cofactor>
</comment>
<organism evidence="9 10">
    <name type="scientific">Heterodera schachtii</name>
    <name type="common">Sugarbeet cyst nematode worm</name>
    <name type="synonym">Tylenchus schachtii</name>
    <dbReference type="NCBI Taxonomy" id="97005"/>
    <lineage>
        <taxon>Eukaryota</taxon>
        <taxon>Metazoa</taxon>
        <taxon>Ecdysozoa</taxon>
        <taxon>Nematoda</taxon>
        <taxon>Chromadorea</taxon>
        <taxon>Rhabditida</taxon>
        <taxon>Tylenchina</taxon>
        <taxon>Tylenchomorpha</taxon>
        <taxon>Tylenchoidea</taxon>
        <taxon>Heteroderidae</taxon>
        <taxon>Heteroderinae</taxon>
        <taxon>Heterodera</taxon>
    </lineage>
</organism>
<evidence type="ECO:0000256" key="2">
    <source>
        <dbReference type="ARBA" id="ARBA00005466"/>
    </source>
</evidence>
<feature type="chain" id="PRO_5044861579" description="FAD-binding PCMH-type domain-containing protein" evidence="7">
    <location>
        <begin position="22"/>
        <end position="649"/>
    </location>
</feature>
<dbReference type="Proteomes" id="UP001620645">
    <property type="component" value="Unassembled WGS sequence"/>
</dbReference>
<dbReference type="AlphaFoldDB" id="A0ABD2IXI1"/>
<feature type="domain" description="FAD-binding PCMH-type" evidence="8">
    <location>
        <begin position="67"/>
        <end position="255"/>
    </location>
</feature>
<dbReference type="PANTHER" id="PTHR42973">
    <property type="entry name" value="BINDING OXIDOREDUCTASE, PUTATIVE (AFU_ORTHOLOGUE AFUA_1G17690)-RELATED"/>
    <property type="match status" value="1"/>
</dbReference>
<gene>
    <name evidence="9" type="ORF">niasHS_008162</name>
</gene>
<evidence type="ECO:0000256" key="4">
    <source>
        <dbReference type="ARBA" id="ARBA00022827"/>
    </source>
</evidence>
<keyword evidence="5" id="KW-0560">Oxidoreductase</keyword>
<keyword evidence="3" id="KW-0285">Flavoprotein</keyword>
<dbReference type="SUPFAM" id="SSF56176">
    <property type="entry name" value="FAD-binding/transporter-associated domain-like"/>
    <property type="match status" value="1"/>
</dbReference>
<keyword evidence="10" id="KW-1185">Reference proteome</keyword>
<reference evidence="9 10" key="1">
    <citation type="submission" date="2024-10" db="EMBL/GenBank/DDBJ databases">
        <authorList>
            <person name="Kim D."/>
        </authorList>
    </citation>
    <scope>NUCLEOTIDE SEQUENCE [LARGE SCALE GENOMIC DNA]</scope>
    <source>
        <strain evidence="9">Taebaek</strain>
    </source>
</reference>
<protein>
    <recommendedName>
        <fullName evidence="8">FAD-binding PCMH-type domain-containing protein</fullName>
    </recommendedName>
</protein>
<dbReference type="Gene3D" id="3.30.465.10">
    <property type="match status" value="1"/>
</dbReference>
<dbReference type="InterPro" id="IPR006093">
    <property type="entry name" value="Oxy_OxRdtase_FAD_BS"/>
</dbReference>
<dbReference type="InterPro" id="IPR050416">
    <property type="entry name" value="FAD-linked_Oxidoreductase"/>
</dbReference>
<name>A0ABD2IXI1_HETSC</name>
<dbReference type="PROSITE" id="PS00862">
    <property type="entry name" value="OX2_COVAL_FAD"/>
    <property type="match status" value="1"/>
</dbReference>
<dbReference type="PROSITE" id="PS51257">
    <property type="entry name" value="PROKAR_LIPOPROTEIN"/>
    <property type="match status" value="1"/>
</dbReference>
<evidence type="ECO:0000259" key="8">
    <source>
        <dbReference type="PROSITE" id="PS51387"/>
    </source>
</evidence>
<evidence type="ECO:0000256" key="1">
    <source>
        <dbReference type="ARBA" id="ARBA00001974"/>
    </source>
</evidence>
<dbReference type="EMBL" id="JBICCN010000248">
    <property type="protein sequence ID" value="KAL3083817.1"/>
    <property type="molecule type" value="Genomic_DNA"/>
</dbReference>
<feature type="signal peptide" evidence="7">
    <location>
        <begin position="1"/>
        <end position="21"/>
    </location>
</feature>
<dbReference type="InterPro" id="IPR016169">
    <property type="entry name" value="FAD-bd_PCMH_sub2"/>
</dbReference>
<feature type="region of interest" description="Disordered" evidence="6">
    <location>
        <begin position="627"/>
        <end position="649"/>
    </location>
</feature>
<dbReference type="InterPro" id="IPR006094">
    <property type="entry name" value="Oxid_FAD_bind_N"/>
</dbReference>
<evidence type="ECO:0000256" key="3">
    <source>
        <dbReference type="ARBA" id="ARBA00022630"/>
    </source>
</evidence>
<dbReference type="InterPro" id="IPR016166">
    <property type="entry name" value="FAD-bd_PCMH"/>
</dbReference>
<evidence type="ECO:0000256" key="5">
    <source>
        <dbReference type="ARBA" id="ARBA00023002"/>
    </source>
</evidence>
<accession>A0ABD2IXI1</accession>
<comment type="similarity">
    <text evidence="2">Belongs to the oxygen-dependent FAD-linked oxidoreductase family.</text>
</comment>
<dbReference type="GO" id="GO:0016491">
    <property type="term" value="F:oxidoreductase activity"/>
    <property type="evidence" value="ECO:0007669"/>
    <property type="project" value="UniProtKB-KW"/>
</dbReference>
<dbReference type="InterPro" id="IPR036318">
    <property type="entry name" value="FAD-bd_PCMH-like_sf"/>
</dbReference>
<dbReference type="PANTHER" id="PTHR42973:SF39">
    <property type="entry name" value="FAD-BINDING PCMH-TYPE DOMAIN-CONTAINING PROTEIN"/>
    <property type="match status" value="1"/>
</dbReference>
<evidence type="ECO:0000313" key="9">
    <source>
        <dbReference type="EMBL" id="KAL3083817.1"/>
    </source>
</evidence>
<proteinExistence type="inferred from homology"/>
<sequence>MFAVKLDQFLLSFFFTLLSLAFLACGYQSADECSVKGFNGKCFERNGGNETEYENWCYQYASTSLNYDQMKPSLILVASSTADVIAAVRFARSRRVNVAVRSGGHQYSGASSASGKNIQLDVSQAFRNVSAGDFAVLEPNCSNGCVAVRVGISFTLFEFFLMMAEKGLFVPGGLCSNVHIGGHVQTGGYGVAIRAFGLFSDHVLAFDIITADGKALRVERDSNDRRTRDLYYAVLGGSPGNFGVLTHITLQAHRDSDHPNSHAFRAVYTYTNASAQNVLGLLPQMAELGQDYDLMVTLVSGNRSMPNNPSVPMPPVLFIFAQWSNIGGPSQQFDANATDWFKGIEAALERGGSVRLSGDPRNMEWNVTTPLSQIHLRWTFRSVREFAMPYEKRLYLSNWDSAELQKRGWSGWMAEQWNKFVGARNEDQQQNQWASFDMVSQLQNTGGPASAFYRNGLRTDRDGRNLTAFGWRDMTVAGTFDAFFNTTANPKAHQTVLGWQDETMKGAFGPSGGHFSDLAPENAPKLLLESYGDRRMGNVWHQYHNKAQYDRLLAIKRAVDPAPTVFTPNNFSVGVPAGEPDLPPDSPWLPLETFPVTARLIRESGLPAVDLHFVGWMLEEQQNAINKSDTVRGQSKMAMGKTAETKSKA</sequence>
<keyword evidence="4" id="KW-0274">FAD</keyword>
<comment type="caution">
    <text evidence="9">The sequence shown here is derived from an EMBL/GenBank/DDBJ whole genome shotgun (WGS) entry which is preliminary data.</text>
</comment>
<evidence type="ECO:0000256" key="6">
    <source>
        <dbReference type="SAM" id="MobiDB-lite"/>
    </source>
</evidence>
<evidence type="ECO:0000313" key="10">
    <source>
        <dbReference type="Proteomes" id="UP001620645"/>
    </source>
</evidence>
<dbReference type="Pfam" id="PF01565">
    <property type="entry name" value="FAD_binding_4"/>
    <property type="match status" value="1"/>
</dbReference>